<feature type="modified residue" description="4-aspartylphosphate" evidence="2">
    <location>
        <position position="58"/>
    </location>
</feature>
<keyword evidence="2" id="KW-0597">Phosphoprotein</keyword>
<organism evidence="5 6">
    <name type="scientific">Cyanobium gracile UHCC 0139</name>
    <dbReference type="NCBI Taxonomy" id="3110308"/>
    <lineage>
        <taxon>Bacteria</taxon>
        <taxon>Bacillati</taxon>
        <taxon>Cyanobacteriota</taxon>
        <taxon>Cyanophyceae</taxon>
        <taxon>Synechococcales</taxon>
        <taxon>Prochlorococcaceae</taxon>
        <taxon>Cyanobium</taxon>
    </lineage>
</organism>
<evidence type="ECO:0000313" key="5">
    <source>
        <dbReference type="EMBL" id="MEA5390381.1"/>
    </source>
</evidence>
<dbReference type="SMART" id="SM00331">
    <property type="entry name" value="PP2C_SIG"/>
    <property type="match status" value="1"/>
</dbReference>
<keyword evidence="6" id="KW-1185">Reference proteome</keyword>
<evidence type="ECO:0000259" key="4">
    <source>
        <dbReference type="PROSITE" id="PS50110"/>
    </source>
</evidence>
<proteinExistence type="predicted"/>
<evidence type="ECO:0000256" key="3">
    <source>
        <dbReference type="SAM" id="Coils"/>
    </source>
</evidence>
<dbReference type="PROSITE" id="PS50110">
    <property type="entry name" value="RESPONSE_REGULATORY"/>
    <property type="match status" value="1"/>
</dbReference>
<dbReference type="SMART" id="SM00448">
    <property type="entry name" value="REC"/>
    <property type="match status" value="1"/>
</dbReference>
<dbReference type="SUPFAM" id="SSF52172">
    <property type="entry name" value="CheY-like"/>
    <property type="match status" value="1"/>
</dbReference>
<keyword evidence="1" id="KW-0378">Hydrolase</keyword>
<dbReference type="Pfam" id="PF00072">
    <property type="entry name" value="Response_reg"/>
    <property type="match status" value="1"/>
</dbReference>
<evidence type="ECO:0000256" key="2">
    <source>
        <dbReference type="PROSITE-ProRule" id="PRU00169"/>
    </source>
</evidence>
<dbReference type="Gene3D" id="3.60.40.10">
    <property type="entry name" value="PPM-type phosphatase domain"/>
    <property type="match status" value="1"/>
</dbReference>
<dbReference type="Pfam" id="PF07228">
    <property type="entry name" value="SpoIIE"/>
    <property type="match status" value="1"/>
</dbReference>
<protein>
    <submittedName>
        <fullName evidence="5">SpoIIE family protein phosphatase</fullName>
    </submittedName>
</protein>
<dbReference type="InterPro" id="IPR001789">
    <property type="entry name" value="Sig_transdc_resp-reg_receiver"/>
</dbReference>
<name>A0ABU5RRK5_9CYAN</name>
<dbReference type="RefSeq" id="WP_323304488.1">
    <property type="nucleotide sequence ID" value="NZ_JAYGHX010000002.1"/>
</dbReference>
<dbReference type="PANTHER" id="PTHR43156:SF2">
    <property type="entry name" value="STAGE II SPORULATION PROTEIN E"/>
    <property type="match status" value="1"/>
</dbReference>
<comment type="caution">
    <text evidence="5">The sequence shown here is derived from an EMBL/GenBank/DDBJ whole genome shotgun (WGS) entry which is preliminary data.</text>
</comment>
<sequence length="390" mass="43302">MDSSGSPTTILLVDDDRIHSRLLQARLSAQGYRVVMVESGEAALEQARLSPPTLILCDWLMEGIDGLDVCRACKSDPSLESAHFILLTSRSRVEDRVRGLDCGADDFLSKPVDPDELLARVRSGIRLHQANERLKDLAEELRLQKARLDQELEEAASYVRSLFPEAMTGAVRVESRFEPSHELGGDSFDFFWLDAEHFILYLADASGHGLAAAFPSISVHNQLRSRSLPVDLRDPAAVLQALNAGFQMERHQGRYLTIWYGVYQRSSRTLRYASAGHPPALLWSRTGTFPSRWLRGQGMAVGLFQESTYATESLEVGEGGCLLVYSDGLYEVPRPDGVMGTLPEFMQLAEQCRGLLSDDDGLDRLLSQIHDITANAPFTDDYSVIRAILS</sequence>
<reference evidence="5 6" key="1">
    <citation type="submission" date="2023-12" db="EMBL/GenBank/DDBJ databases">
        <title>Baltic Sea Cyanobacteria.</title>
        <authorList>
            <person name="Delbaje E."/>
            <person name="Fewer D.P."/>
            <person name="Shishido T.K."/>
        </authorList>
    </citation>
    <scope>NUCLEOTIDE SEQUENCE [LARGE SCALE GENOMIC DNA]</scope>
    <source>
        <strain evidence="5 6">UHCC 0139</strain>
    </source>
</reference>
<evidence type="ECO:0000256" key="1">
    <source>
        <dbReference type="ARBA" id="ARBA00022801"/>
    </source>
</evidence>
<dbReference type="InterPro" id="IPR036457">
    <property type="entry name" value="PPM-type-like_dom_sf"/>
</dbReference>
<dbReference type="InterPro" id="IPR001932">
    <property type="entry name" value="PPM-type_phosphatase-like_dom"/>
</dbReference>
<feature type="coiled-coil region" evidence="3">
    <location>
        <begin position="127"/>
        <end position="158"/>
    </location>
</feature>
<dbReference type="InterPro" id="IPR011006">
    <property type="entry name" value="CheY-like_superfamily"/>
</dbReference>
<keyword evidence="3" id="KW-0175">Coiled coil</keyword>
<dbReference type="InterPro" id="IPR052016">
    <property type="entry name" value="Bact_Sigma-Reg"/>
</dbReference>
<accession>A0ABU5RRK5</accession>
<feature type="domain" description="Response regulatory" evidence="4">
    <location>
        <begin position="9"/>
        <end position="125"/>
    </location>
</feature>
<dbReference type="EMBL" id="JAYGHX010000002">
    <property type="protein sequence ID" value="MEA5390381.1"/>
    <property type="molecule type" value="Genomic_DNA"/>
</dbReference>
<dbReference type="Proteomes" id="UP001304461">
    <property type="component" value="Unassembled WGS sequence"/>
</dbReference>
<gene>
    <name evidence="5" type="ORF">VB738_03805</name>
</gene>
<dbReference type="Gene3D" id="3.40.50.2300">
    <property type="match status" value="1"/>
</dbReference>
<dbReference type="SUPFAM" id="SSF81606">
    <property type="entry name" value="PP2C-like"/>
    <property type="match status" value="1"/>
</dbReference>
<dbReference type="PANTHER" id="PTHR43156">
    <property type="entry name" value="STAGE II SPORULATION PROTEIN E-RELATED"/>
    <property type="match status" value="1"/>
</dbReference>
<evidence type="ECO:0000313" key="6">
    <source>
        <dbReference type="Proteomes" id="UP001304461"/>
    </source>
</evidence>